<accession>A0A834Z6U7</accession>
<comment type="similarity">
    <text evidence="1 3">Belongs to the UDP-glycosyltransferase family.</text>
</comment>
<proteinExistence type="inferred from homology"/>
<dbReference type="OrthoDB" id="5835829at2759"/>
<evidence type="ECO:0000256" key="1">
    <source>
        <dbReference type="ARBA" id="ARBA00009995"/>
    </source>
</evidence>
<dbReference type="PROSITE" id="PS00375">
    <property type="entry name" value="UDPGT"/>
    <property type="match status" value="1"/>
</dbReference>
<dbReference type="InterPro" id="IPR002213">
    <property type="entry name" value="UDP_glucos_trans"/>
</dbReference>
<dbReference type="Pfam" id="PF00201">
    <property type="entry name" value="UDPGT"/>
    <property type="match status" value="1"/>
</dbReference>
<evidence type="ECO:0000256" key="3">
    <source>
        <dbReference type="RuleBase" id="RU003718"/>
    </source>
</evidence>
<evidence type="ECO:0000256" key="2">
    <source>
        <dbReference type="ARBA" id="ARBA00022679"/>
    </source>
</evidence>
<reference evidence="5 6" key="1">
    <citation type="submission" date="2020-04" db="EMBL/GenBank/DDBJ databases">
        <title>Plant Genome Project.</title>
        <authorList>
            <person name="Zhang R.-G."/>
        </authorList>
    </citation>
    <scope>NUCLEOTIDE SEQUENCE [LARGE SCALE GENOMIC DNA]</scope>
    <source>
        <strain evidence="5">YNK0</strain>
        <tissue evidence="5">Leaf</tissue>
    </source>
</reference>
<dbReference type="PANTHER" id="PTHR48047">
    <property type="entry name" value="GLYCOSYLTRANSFERASE"/>
    <property type="match status" value="1"/>
</dbReference>
<gene>
    <name evidence="5" type="ORF">HHK36_013723</name>
</gene>
<dbReference type="Gene3D" id="3.40.50.2000">
    <property type="entry name" value="Glycogen Phosphorylase B"/>
    <property type="match status" value="2"/>
</dbReference>
<dbReference type="Proteomes" id="UP000655225">
    <property type="component" value="Unassembled WGS sequence"/>
</dbReference>
<protein>
    <recommendedName>
        <fullName evidence="4">Glycosyltransferase</fullName>
        <ecNumber evidence="4">2.4.1.-</ecNumber>
    </recommendedName>
</protein>
<evidence type="ECO:0000313" key="6">
    <source>
        <dbReference type="Proteomes" id="UP000655225"/>
    </source>
</evidence>
<dbReference type="SUPFAM" id="SSF53756">
    <property type="entry name" value="UDP-Glycosyltransferase/glycogen phosphorylase"/>
    <property type="match status" value="1"/>
</dbReference>
<dbReference type="EC" id="2.4.1.-" evidence="4"/>
<dbReference type="CDD" id="cd03784">
    <property type="entry name" value="GT1_Gtf-like"/>
    <property type="match status" value="1"/>
</dbReference>
<dbReference type="OMA" id="PMMAEQA"/>
<dbReference type="FunFam" id="3.40.50.2000:FF:000107">
    <property type="entry name" value="Glycosyltransferase"/>
    <property type="match status" value="1"/>
</dbReference>
<dbReference type="InterPro" id="IPR035595">
    <property type="entry name" value="UDP_glycos_trans_CS"/>
</dbReference>
<sequence>MASPSPPHVIIFPFMAQGHTLPLLDLSKVLSSRGLKVTIITTPSNAPTILPYINKHPKICLRVIPFPVVDGLPKGCENTAQLPSMDLLLSFLMATTDLKQPFEKILREMSKAGCLPICVISDFFLGWTLPTCRLFGVPRLVFHGMGVLAMAISKTVWVHEPHLIAASDSEPLHLPGLRLPFTLTRANMPDSIGLPHHDDPFSRFISMVGEHDADSSGVIVNSFEELEGEHVASLESFYRHGAKTWCVGPFQLHDELGGHNYKSDRSLPYVEWLDDQPVSASVIYVSLGTQAHVSDTQLDELALGLEMSGHPFILVIRSTTWSPPDGLEKRLKSRGVIVSDWVEQRSILAHRAIGGFLSHCGWNSVLESLSTGIPILAWPLMAEQPLNAMFVVEGLEAGMWVPSGPIGGENRVAVGCEAICDGVRELMGGEKGRKARERAGVVGGMARQAMKKGGSSDRRLSELINGLTNGYKVNDDVVLSPSNICN</sequence>
<dbReference type="EMBL" id="JABCRI010000009">
    <property type="protein sequence ID" value="KAF8400425.1"/>
    <property type="molecule type" value="Genomic_DNA"/>
</dbReference>
<dbReference type="GO" id="GO:0035251">
    <property type="term" value="F:UDP-glucosyltransferase activity"/>
    <property type="evidence" value="ECO:0007669"/>
    <property type="project" value="TreeGrafter"/>
</dbReference>
<dbReference type="AlphaFoldDB" id="A0A834Z6U7"/>
<evidence type="ECO:0000256" key="4">
    <source>
        <dbReference type="RuleBase" id="RU362057"/>
    </source>
</evidence>
<keyword evidence="6" id="KW-1185">Reference proteome</keyword>
<keyword evidence="2 3" id="KW-0808">Transferase</keyword>
<name>A0A834Z6U7_TETSI</name>
<evidence type="ECO:0000313" key="5">
    <source>
        <dbReference type="EMBL" id="KAF8400425.1"/>
    </source>
</evidence>
<dbReference type="PANTHER" id="PTHR48047:SF218">
    <property type="entry name" value="GLYCOSYLTRANSFERASE"/>
    <property type="match status" value="1"/>
</dbReference>
<comment type="caution">
    <text evidence="5">The sequence shown here is derived from an EMBL/GenBank/DDBJ whole genome shotgun (WGS) entry which is preliminary data.</text>
</comment>
<keyword evidence="3" id="KW-0328">Glycosyltransferase</keyword>
<organism evidence="5 6">
    <name type="scientific">Tetracentron sinense</name>
    <name type="common">Spur-leaf</name>
    <dbReference type="NCBI Taxonomy" id="13715"/>
    <lineage>
        <taxon>Eukaryota</taxon>
        <taxon>Viridiplantae</taxon>
        <taxon>Streptophyta</taxon>
        <taxon>Embryophyta</taxon>
        <taxon>Tracheophyta</taxon>
        <taxon>Spermatophyta</taxon>
        <taxon>Magnoliopsida</taxon>
        <taxon>Trochodendrales</taxon>
        <taxon>Trochodendraceae</taxon>
        <taxon>Tetracentron</taxon>
    </lineage>
</organism>